<dbReference type="Pfam" id="PF00441">
    <property type="entry name" value="Acyl-CoA_dh_1"/>
    <property type="match status" value="1"/>
</dbReference>
<dbReference type="InterPro" id="IPR037069">
    <property type="entry name" value="AcylCoA_DH/ox_N_sf"/>
</dbReference>
<evidence type="ECO:0000256" key="6">
    <source>
        <dbReference type="RuleBase" id="RU362125"/>
    </source>
</evidence>
<dbReference type="Gene3D" id="1.20.140.10">
    <property type="entry name" value="Butyryl-CoA Dehydrogenase, subunit A, domain 3"/>
    <property type="match status" value="1"/>
</dbReference>
<protein>
    <recommendedName>
        <fullName evidence="12">Acyl-CoA dehydrogenase</fullName>
    </recommendedName>
</protein>
<keyword evidence="5 6" id="KW-0560">Oxidoreductase</keyword>
<accession>A0A4Z0QYI2</accession>
<dbReference type="Pfam" id="PF02771">
    <property type="entry name" value="Acyl-CoA_dh_N"/>
    <property type="match status" value="1"/>
</dbReference>
<dbReference type="AlphaFoldDB" id="A0A4Z0QYI2"/>
<dbReference type="Pfam" id="PF02770">
    <property type="entry name" value="Acyl-CoA_dh_M"/>
    <property type="match status" value="1"/>
</dbReference>
<feature type="domain" description="Acyl-CoA dehydrogenase/oxidase C-terminal" evidence="7">
    <location>
        <begin position="246"/>
        <end position="371"/>
    </location>
</feature>
<dbReference type="Gene3D" id="2.40.110.10">
    <property type="entry name" value="Butyryl-CoA Dehydrogenase, subunit A, domain 2"/>
    <property type="match status" value="1"/>
</dbReference>
<evidence type="ECO:0000259" key="9">
    <source>
        <dbReference type="Pfam" id="PF02771"/>
    </source>
</evidence>
<evidence type="ECO:0000313" key="11">
    <source>
        <dbReference type="Proteomes" id="UP000298460"/>
    </source>
</evidence>
<dbReference type="InterPro" id="IPR009100">
    <property type="entry name" value="AcylCoA_DH/oxidase_NM_dom_sf"/>
</dbReference>
<dbReference type="SUPFAM" id="SSF47203">
    <property type="entry name" value="Acyl-CoA dehydrogenase C-terminal domain-like"/>
    <property type="match status" value="1"/>
</dbReference>
<dbReference type="EMBL" id="SPQQ01000015">
    <property type="protein sequence ID" value="TGE35349.1"/>
    <property type="molecule type" value="Genomic_DNA"/>
</dbReference>
<organism evidence="10 11">
    <name type="scientific">Desulfosporosinus fructosivorans</name>
    <dbReference type="NCBI Taxonomy" id="2018669"/>
    <lineage>
        <taxon>Bacteria</taxon>
        <taxon>Bacillati</taxon>
        <taxon>Bacillota</taxon>
        <taxon>Clostridia</taxon>
        <taxon>Eubacteriales</taxon>
        <taxon>Desulfitobacteriaceae</taxon>
        <taxon>Desulfosporosinus</taxon>
    </lineage>
</organism>
<comment type="caution">
    <text evidence="10">The sequence shown here is derived from an EMBL/GenBank/DDBJ whole genome shotgun (WGS) entry which is preliminary data.</text>
</comment>
<evidence type="ECO:0000256" key="5">
    <source>
        <dbReference type="ARBA" id="ARBA00023002"/>
    </source>
</evidence>
<dbReference type="PANTHER" id="PTHR43884">
    <property type="entry name" value="ACYL-COA DEHYDROGENASE"/>
    <property type="match status" value="1"/>
</dbReference>
<keyword evidence="3 6" id="KW-0285">Flavoprotein</keyword>
<keyword evidence="11" id="KW-1185">Reference proteome</keyword>
<evidence type="ECO:0000256" key="2">
    <source>
        <dbReference type="ARBA" id="ARBA00009347"/>
    </source>
</evidence>
<reference evidence="10 11" key="1">
    <citation type="submission" date="2019-03" db="EMBL/GenBank/DDBJ databases">
        <title>Draft Genome Sequence of Desulfosporosinus fructosivorans Strain 63.6F, Isolated from Marine Sediment in the Baltic Sea.</title>
        <authorList>
            <person name="Hausmann B."/>
            <person name="Vandieken V."/>
            <person name="Pjevac P."/>
            <person name="Schreck K."/>
            <person name="Herbold C.W."/>
            <person name="Loy A."/>
        </authorList>
    </citation>
    <scope>NUCLEOTIDE SEQUENCE [LARGE SCALE GENOMIC DNA]</scope>
    <source>
        <strain evidence="10 11">63.6F</strain>
    </source>
</reference>
<feature type="domain" description="Acyl-CoA dehydrogenase/oxidase N-terminal" evidence="9">
    <location>
        <begin position="6"/>
        <end position="117"/>
    </location>
</feature>
<dbReference type="InterPro" id="IPR006091">
    <property type="entry name" value="Acyl-CoA_Oxase/DH_mid-dom"/>
</dbReference>
<keyword evidence="4 6" id="KW-0274">FAD</keyword>
<dbReference type="Gene3D" id="1.10.540.10">
    <property type="entry name" value="Acyl-CoA dehydrogenase/oxidase, N-terminal domain"/>
    <property type="match status" value="1"/>
</dbReference>
<evidence type="ECO:0000259" key="8">
    <source>
        <dbReference type="Pfam" id="PF02770"/>
    </source>
</evidence>
<comment type="similarity">
    <text evidence="2 6">Belongs to the acyl-CoA dehydrogenase family.</text>
</comment>
<evidence type="ECO:0000256" key="4">
    <source>
        <dbReference type="ARBA" id="ARBA00022827"/>
    </source>
</evidence>
<evidence type="ECO:0000256" key="1">
    <source>
        <dbReference type="ARBA" id="ARBA00001974"/>
    </source>
</evidence>
<dbReference type="InterPro" id="IPR006089">
    <property type="entry name" value="Acyl-CoA_DH_CS"/>
</dbReference>
<dbReference type="GO" id="GO:0050660">
    <property type="term" value="F:flavin adenine dinucleotide binding"/>
    <property type="evidence" value="ECO:0007669"/>
    <property type="project" value="InterPro"/>
</dbReference>
<dbReference type="Proteomes" id="UP000298460">
    <property type="component" value="Unassembled WGS sequence"/>
</dbReference>
<dbReference type="InterPro" id="IPR013786">
    <property type="entry name" value="AcylCoA_DH/ox_N"/>
</dbReference>
<evidence type="ECO:0000259" key="7">
    <source>
        <dbReference type="Pfam" id="PF00441"/>
    </source>
</evidence>
<dbReference type="InterPro" id="IPR009075">
    <property type="entry name" value="AcylCo_DH/oxidase_C"/>
</dbReference>
<sequence length="384" mass="41990">MWYMNEDRKLMLNVVKDFVEQEVKPVAMQIDATDEYPVKLFKRAGELGFLGITIPTEYDGLGLDHTTAALIYEEIAKACPVLTVAMGAHSMLAGGMISMLGSHEQKQKYLSKAATGEYILACGSTESAGGDNHVEHTTKAVLEGDEWVINGGKVLVSNIGVADAYVIFAATSEVDPVTRAGISAFVIDKDTPGLTIGAWEHKLGWHGSATGSISFQDLHLPKENLLGQVGGCMMAAAVSCTNEFLTCGPVGLGIAEAAYEMAFQYSLERVQRGLPMYDRFQVTKFKLVKMRTMIEELRGFVYSTYAMKDQGEMVLCEGRMMKIRGSEIAEEICREAIQIFGGVGVIRETGVERFWRDAKVLAIGGASVEALQDFIGTMMRLKKF</sequence>
<gene>
    <name evidence="10" type="ORF">E4K67_25480</name>
</gene>
<feature type="domain" description="Acyl-CoA oxidase/dehydrogenase middle" evidence="8">
    <location>
        <begin position="122"/>
        <end position="217"/>
    </location>
</feature>
<dbReference type="PROSITE" id="PS00073">
    <property type="entry name" value="ACYL_COA_DH_2"/>
    <property type="match status" value="1"/>
</dbReference>
<evidence type="ECO:0000313" key="10">
    <source>
        <dbReference type="EMBL" id="TGE35349.1"/>
    </source>
</evidence>
<dbReference type="InterPro" id="IPR036250">
    <property type="entry name" value="AcylCo_DH-like_C"/>
</dbReference>
<dbReference type="RefSeq" id="WP_135551911.1">
    <property type="nucleotide sequence ID" value="NZ_SPQQ01000015.1"/>
</dbReference>
<dbReference type="SUPFAM" id="SSF56645">
    <property type="entry name" value="Acyl-CoA dehydrogenase NM domain-like"/>
    <property type="match status" value="1"/>
</dbReference>
<dbReference type="OrthoDB" id="9802447at2"/>
<dbReference type="GO" id="GO:0003995">
    <property type="term" value="F:acyl-CoA dehydrogenase activity"/>
    <property type="evidence" value="ECO:0007669"/>
    <property type="project" value="InterPro"/>
</dbReference>
<proteinExistence type="inferred from homology"/>
<dbReference type="PANTHER" id="PTHR43884:SF12">
    <property type="entry name" value="ISOVALERYL-COA DEHYDROGENASE, MITOCHONDRIAL-RELATED"/>
    <property type="match status" value="1"/>
</dbReference>
<dbReference type="InterPro" id="IPR046373">
    <property type="entry name" value="Acyl-CoA_Oxase/DH_mid-dom_sf"/>
</dbReference>
<evidence type="ECO:0000256" key="3">
    <source>
        <dbReference type="ARBA" id="ARBA00022630"/>
    </source>
</evidence>
<comment type="cofactor">
    <cofactor evidence="1 6">
        <name>FAD</name>
        <dbReference type="ChEBI" id="CHEBI:57692"/>
    </cofactor>
</comment>
<evidence type="ECO:0008006" key="12">
    <source>
        <dbReference type="Google" id="ProtNLM"/>
    </source>
</evidence>
<name>A0A4Z0QYI2_9FIRM</name>
<dbReference type="FunFam" id="1.10.540.10:FF:000002">
    <property type="entry name" value="Acyl-CoA dehydrogenase FadE19"/>
    <property type="match status" value="1"/>
</dbReference>